<protein>
    <recommendedName>
        <fullName evidence="4">DUF2812 domain-containing protein</fullName>
    </recommendedName>
</protein>
<keyword evidence="1" id="KW-0472">Membrane</keyword>
<keyword evidence="3" id="KW-1185">Reference proteome</keyword>
<keyword evidence="1" id="KW-1133">Transmembrane helix</keyword>
<name>A0ABT9YFB3_9BACI</name>
<gene>
    <name evidence="2" type="ORF">J2S05_001304</name>
</gene>
<dbReference type="Pfam" id="PF11193">
    <property type="entry name" value="DUF2812"/>
    <property type="match status" value="1"/>
</dbReference>
<feature type="transmembrane region" description="Helical" evidence="1">
    <location>
        <begin position="113"/>
        <end position="134"/>
    </location>
</feature>
<accession>A0ABT9YFB3</accession>
<comment type="caution">
    <text evidence="2">The sequence shown here is derived from an EMBL/GenBank/DDBJ whole genome shotgun (WGS) entry which is preliminary data.</text>
</comment>
<dbReference type="RefSeq" id="WP_306981009.1">
    <property type="nucleotide sequence ID" value="NZ_JAUSUA010000001.1"/>
</dbReference>
<dbReference type="EMBL" id="JAUSUA010000001">
    <property type="protein sequence ID" value="MDQ0206530.1"/>
    <property type="molecule type" value="Genomic_DNA"/>
</dbReference>
<reference evidence="2 3" key="1">
    <citation type="submission" date="2023-07" db="EMBL/GenBank/DDBJ databases">
        <title>Genomic Encyclopedia of Type Strains, Phase IV (KMG-IV): sequencing the most valuable type-strain genomes for metagenomic binning, comparative biology and taxonomic classification.</title>
        <authorList>
            <person name="Goeker M."/>
        </authorList>
    </citation>
    <scope>NUCLEOTIDE SEQUENCE [LARGE SCALE GENOMIC DNA]</scope>
    <source>
        <strain evidence="2 3">DSM 19154</strain>
    </source>
</reference>
<organism evidence="2 3">
    <name type="scientific">Alkalicoccobacillus murimartini</name>
    <dbReference type="NCBI Taxonomy" id="171685"/>
    <lineage>
        <taxon>Bacteria</taxon>
        <taxon>Bacillati</taxon>
        <taxon>Bacillota</taxon>
        <taxon>Bacilli</taxon>
        <taxon>Bacillales</taxon>
        <taxon>Bacillaceae</taxon>
        <taxon>Alkalicoccobacillus</taxon>
    </lineage>
</organism>
<dbReference type="InterPro" id="IPR021359">
    <property type="entry name" value="DUF2812"/>
</dbReference>
<sequence length="205" mass="24981">MRRFKYFWNFTDEEQWLNEMARDGNHFIYRSFGYRFEKGEPKDTTYKIDYRMFKKKADFVDYKMLFEDSGWQRIPCPRRHGHQYFRRVRDEASDDIFSDQTSKAARYKRISEMFLSHFSMFLPIIFVFYTTGILDDFGINPVDWYLTPGLWEKTGSSFWGAFLFETPFALMRGLAIYLLIFMIFLYGYYGWKAKKQYEKETKSMS</sequence>
<keyword evidence="1" id="KW-0812">Transmembrane</keyword>
<evidence type="ECO:0000313" key="3">
    <source>
        <dbReference type="Proteomes" id="UP001225034"/>
    </source>
</evidence>
<feature type="transmembrane region" description="Helical" evidence="1">
    <location>
        <begin position="169"/>
        <end position="189"/>
    </location>
</feature>
<evidence type="ECO:0000313" key="2">
    <source>
        <dbReference type="EMBL" id="MDQ0206530.1"/>
    </source>
</evidence>
<evidence type="ECO:0000256" key="1">
    <source>
        <dbReference type="SAM" id="Phobius"/>
    </source>
</evidence>
<evidence type="ECO:0008006" key="4">
    <source>
        <dbReference type="Google" id="ProtNLM"/>
    </source>
</evidence>
<dbReference type="Proteomes" id="UP001225034">
    <property type="component" value="Unassembled WGS sequence"/>
</dbReference>
<proteinExistence type="predicted"/>